<dbReference type="Pfam" id="PF19051">
    <property type="entry name" value="GFO_IDH_MocA_C2"/>
    <property type="match status" value="1"/>
</dbReference>
<accession>B1ZVB7</accession>
<dbReference type="InterPro" id="IPR006311">
    <property type="entry name" value="TAT_signal"/>
</dbReference>
<dbReference type="NCBIfam" id="TIGR01409">
    <property type="entry name" value="TAT_signal_seq"/>
    <property type="match status" value="1"/>
</dbReference>
<dbReference type="Gene3D" id="3.40.50.720">
    <property type="entry name" value="NAD(P)-binding Rossmann-like Domain"/>
    <property type="match status" value="1"/>
</dbReference>
<dbReference type="Pfam" id="PF01408">
    <property type="entry name" value="GFO_IDH_MocA"/>
    <property type="match status" value="1"/>
</dbReference>
<keyword evidence="4" id="KW-1185">Reference proteome</keyword>
<dbReference type="PANTHER" id="PTHR43818">
    <property type="entry name" value="BCDNA.GH03377"/>
    <property type="match status" value="1"/>
</dbReference>
<dbReference type="InterPro" id="IPR036291">
    <property type="entry name" value="NAD(P)-bd_dom_sf"/>
</dbReference>
<reference evidence="3 4" key="1">
    <citation type="journal article" date="2011" name="J. Bacteriol.">
        <title>Genome sequence of the verrucomicrobium Opitutus terrae PB90-1, an abundant inhabitant of rice paddy soil ecosystems.</title>
        <authorList>
            <person name="van Passel M.W."/>
            <person name="Kant R."/>
            <person name="Palva A."/>
            <person name="Copeland A."/>
            <person name="Lucas S."/>
            <person name="Lapidus A."/>
            <person name="Glavina del Rio T."/>
            <person name="Pitluck S."/>
            <person name="Goltsman E."/>
            <person name="Clum A."/>
            <person name="Sun H."/>
            <person name="Schmutz J."/>
            <person name="Larimer F.W."/>
            <person name="Land M.L."/>
            <person name="Hauser L."/>
            <person name="Kyrpides N."/>
            <person name="Mikhailova N."/>
            <person name="Richardson P.P."/>
            <person name="Janssen P.H."/>
            <person name="de Vos W.M."/>
            <person name="Smidt H."/>
        </authorList>
    </citation>
    <scope>NUCLEOTIDE SEQUENCE [LARGE SCALE GENOMIC DNA]</scope>
    <source>
        <strain evidence="4">DSM 11246 / JCM 15787 / PB90-1</strain>
    </source>
</reference>
<dbReference type="SUPFAM" id="SSF55347">
    <property type="entry name" value="Glyceraldehyde-3-phosphate dehydrogenase-like, C-terminal domain"/>
    <property type="match status" value="1"/>
</dbReference>
<proteinExistence type="predicted"/>
<dbReference type="RefSeq" id="WP_012376313.1">
    <property type="nucleotide sequence ID" value="NC_010571.1"/>
</dbReference>
<gene>
    <name evidence="3" type="ordered locus">Oter_3507</name>
</gene>
<evidence type="ECO:0000313" key="3">
    <source>
        <dbReference type="EMBL" id="ACB76784.1"/>
    </source>
</evidence>
<evidence type="ECO:0000259" key="2">
    <source>
        <dbReference type="Pfam" id="PF19051"/>
    </source>
</evidence>
<dbReference type="Gene3D" id="3.30.360.10">
    <property type="entry name" value="Dihydrodipicolinate Reductase, domain 2"/>
    <property type="match status" value="1"/>
</dbReference>
<organism evidence="3 4">
    <name type="scientific">Opitutus terrae (strain DSM 11246 / JCM 15787 / PB90-1)</name>
    <dbReference type="NCBI Taxonomy" id="452637"/>
    <lineage>
        <taxon>Bacteria</taxon>
        <taxon>Pseudomonadati</taxon>
        <taxon>Verrucomicrobiota</taxon>
        <taxon>Opitutia</taxon>
        <taxon>Opitutales</taxon>
        <taxon>Opitutaceae</taxon>
        <taxon>Opitutus</taxon>
    </lineage>
</organism>
<dbReference type="InterPro" id="IPR000683">
    <property type="entry name" value="Gfo/Idh/MocA-like_OxRdtase_N"/>
</dbReference>
<dbReference type="KEGG" id="ote:Oter_3507"/>
<name>B1ZVB7_OPITP</name>
<dbReference type="eggNOG" id="COG0673">
    <property type="taxonomic scope" value="Bacteria"/>
</dbReference>
<dbReference type="AlphaFoldDB" id="B1ZVB7"/>
<dbReference type="SUPFAM" id="SSF51735">
    <property type="entry name" value="NAD(P)-binding Rossmann-fold domains"/>
    <property type="match status" value="1"/>
</dbReference>
<dbReference type="Proteomes" id="UP000007013">
    <property type="component" value="Chromosome"/>
</dbReference>
<dbReference type="EMBL" id="CP001032">
    <property type="protein sequence ID" value="ACB76784.1"/>
    <property type="molecule type" value="Genomic_DNA"/>
</dbReference>
<dbReference type="InterPro" id="IPR050463">
    <property type="entry name" value="Gfo/Idh/MocA_oxidrdct_glycsds"/>
</dbReference>
<dbReference type="OrthoDB" id="9767999at2"/>
<dbReference type="STRING" id="452637.Oter_3507"/>
<dbReference type="PANTHER" id="PTHR43818:SF5">
    <property type="entry name" value="OXIDOREDUCTASE FAMILY PROTEIN"/>
    <property type="match status" value="1"/>
</dbReference>
<evidence type="ECO:0000259" key="1">
    <source>
        <dbReference type="Pfam" id="PF01408"/>
    </source>
</evidence>
<protein>
    <submittedName>
        <fullName evidence="3">Oxidoreductase domain protein</fullName>
    </submittedName>
</protein>
<feature type="domain" description="Gfo/Idh/MocA-like oxidoreductase bacterial type C-terminal" evidence="2">
    <location>
        <begin position="210"/>
        <end position="424"/>
    </location>
</feature>
<sequence length="428" mass="47711">MKSPGLSRRDFLKTASLATAALSLPRLVRAQTPPPSEQLTIGLIGNGLICGHHFGVLTGRDDCRIVAVCDVNLPKARTMRDRAEKHYGANAKSGRARGIDVYQHHEDLLARDDIDVVFVTTPDHWHAAIAGAAMVAGKDVYCEKPLTLTVPEGRALVNIARRYGRVLQTGTQQRSNAAFRKAAEIVRNRLIGDIKLIRTRLGTFPPALPLPEQPVPAEFDYDRWLGPTPWRPFNEKRVLGDYGGGWRCFTEYGGRKNGDWGAHHFDIIQWALGMDASGPVEFIPRGFQGTPHQTHVYADGVRVERVDEGLKAMIEFQGTRGTVWVSRDDYLETDPPELATRALRAEDQHLYVSDNHHTDFFNCVRTRQRPIADVEIGHRSATVGHLNNIAQQLARPVRWDPAREEIIGDPVASALLDRSRRAPYGALL</sequence>
<dbReference type="PROSITE" id="PS51318">
    <property type="entry name" value="TAT"/>
    <property type="match status" value="1"/>
</dbReference>
<dbReference type="InterPro" id="IPR019546">
    <property type="entry name" value="TAT_signal_bac_arc"/>
</dbReference>
<dbReference type="InterPro" id="IPR043906">
    <property type="entry name" value="Gfo/Idh/MocA_OxRdtase_bact_C"/>
</dbReference>
<dbReference type="HOGENOM" id="CLU_023194_24_0_0"/>
<dbReference type="GO" id="GO:0000166">
    <property type="term" value="F:nucleotide binding"/>
    <property type="evidence" value="ECO:0007669"/>
    <property type="project" value="InterPro"/>
</dbReference>
<evidence type="ECO:0000313" key="4">
    <source>
        <dbReference type="Proteomes" id="UP000007013"/>
    </source>
</evidence>
<feature type="domain" description="Gfo/Idh/MocA-like oxidoreductase N-terminal" evidence="1">
    <location>
        <begin position="40"/>
        <end position="170"/>
    </location>
</feature>